<reference evidence="1 2" key="1">
    <citation type="submission" date="2023-05" db="EMBL/GenBank/DDBJ databases">
        <title>B98-5 Cell Line De Novo Hybrid Assembly: An Optical Mapping Approach.</title>
        <authorList>
            <person name="Kananen K."/>
            <person name="Auerbach J.A."/>
            <person name="Kautto E."/>
            <person name="Blachly J.S."/>
        </authorList>
    </citation>
    <scope>NUCLEOTIDE SEQUENCE [LARGE SCALE GENOMIC DNA]</scope>
    <source>
        <strain evidence="1">B95-8</strain>
        <tissue evidence="1">Cell line</tissue>
    </source>
</reference>
<sequence length="64" mass="6665">MLDGGGRHPASLGSGGMRMTSVLTLSFSTAVDWCQNPLHPDPKPLNSTCIWIGRLSLGPSGGVE</sequence>
<evidence type="ECO:0000313" key="2">
    <source>
        <dbReference type="Proteomes" id="UP001266305"/>
    </source>
</evidence>
<evidence type="ECO:0000313" key="1">
    <source>
        <dbReference type="EMBL" id="KAK2105175.1"/>
    </source>
</evidence>
<dbReference type="Proteomes" id="UP001266305">
    <property type="component" value="Unassembled WGS sequence"/>
</dbReference>
<dbReference type="EMBL" id="JASSZA010000007">
    <property type="protein sequence ID" value="KAK2105175.1"/>
    <property type="molecule type" value="Genomic_DNA"/>
</dbReference>
<proteinExistence type="predicted"/>
<keyword evidence="2" id="KW-1185">Reference proteome</keyword>
<name>A0ABQ9V7M2_SAGOE</name>
<feature type="non-terminal residue" evidence="1">
    <location>
        <position position="64"/>
    </location>
</feature>
<comment type="caution">
    <text evidence="1">The sequence shown here is derived from an EMBL/GenBank/DDBJ whole genome shotgun (WGS) entry which is preliminary data.</text>
</comment>
<protein>
    <submittedName>
        <fullName evidence="1">Uncharacterized protein</fullName>
    </submittedName>
</protein>
<organism evidence="1 2">
    <name type="scientific">Saguinus oedipus</name>
    <name type="common">Cotton-top tamarin</name>
    <name type="synonym">Oedipomidas oedipus</name>
    <dbReference type="NCBI Taxonomy" id="9490"/>
    <lineage>
        <taxon>Eukaryota</taxon>
        <taxon>Metazoa</taxon>
        <taxon>Chordata</taxon>
        <taxon>Craniata</taxon>
        <taxon>Vertebrata</taxon>
        <taxon>Euteleostomi</taxon>
        <taxon>Mammalia</taxon>
        <taxon>Eutheria</taxon>
        <taxon>Euarchontoglires</taxon>
        <taxon>Primates</taxon>
        <taxon>Haplorrhini</taxon>
        <taxon>Platyrrhini</taxon>
        <taxon>Cebidae</taxon>
        <taxon>Callitrichinae</taxon>
        <taxon>Saguinus</taxon>
    </lineage>
</organism>
<accession>A0ABQ9V7M2</accession>
<gene>
    <name evidence="1" type="ORF">P7K49_014689</name>
</gene>